<protein>
    <submittedName>
        <fullName evidence="1">Uncharacterized protein</fullName>
    </submittedName>
</protein>
<organism evidence="1 2">
    <name type="scientific">Rhodovibrio sodomensis</name>
    <dbReference type="NCBI Taxonomy" id="1088"/>
    <lineage>
        <taxon>Bacteria</taxon>
        <taxon>Pseudomonadati</taxon>
        <taxon>Pseudomonadota</taxon>
        <taxon>Alphaproteobacteria</taxon>
        <taxon>Rhodospirillales</taxon>
        <taxon>Rhodovibrionaceae</taxon>
        <taxon>Rhodovibrio</taxon>
    </lineage>
</organism>
<evidence type="ECO:0000313" key="2">
    <source>
        <dbReference type="Proteomes" id="UP001296873"/>
    </source>
</evidence>
<name>A0ABS1DGC1_9PROT</name>
<evidence type="ECO:0000313" key="1">
    <source>
        <dbReference type="EMBL" id="MBK1669519.1"/>
    </source>
</evidence>
<dbReference type="RefSeq" id="WP_200341851.1">
    <property type="nucleotide sequence ID" value="NZ_NRRL01000051.1"/>
</dbReference>
<dbReference type="EMBL" id="NRRL01000051">
    <property type="protein sequence ID" value="MBK1669519.1"/>
    <property type="molecule type" value="Genomic_DNA"/>
</dbReference>
<sequence>MTTYIATYYVRGQRAPAERSFETLDGAVRFQVRRMQAGDLFPEAIVDHRGRTIAGQAWLLDHWSYIVDVLDGGQPPSAYEPVRALPD</sequence>
<accession>A0ABS1DGC1</accession>
<reference evidence="1 2" key="1">
    <citation type="journal article" date="2020" name="Microorganisms">
        <title>Osmotic Adaptation and Compatible Solute Biosynthesis of Phototrophic Bacteria as Revealed from Genome Analyses.</title>
        <authorList>
            <person name="Imhoff J.F."/>
            <person name="Rahn T."/>
            <person name="Kunzel S."/>
            <person name="Keller A."/>
            <person name="Neulinger S.C."/>
        </authorList>
    </citation>
    <scope>NUCLEOTIDE SEQUENCE [LARGE SCALE GENOMIC DNA]</scope>
    <source>
        <strain evidence="1 2">DSM 9895</strain>
    </source>
</reference>
<comment type="caution">
    <text evidence="1">The sequence shown here is derived from an EMBL/GenBank/DDBJ whole genome shotgun (WGS) entry which is preliminary data.</text>
</comment>
<keyword evidence="2" id="KW-1185">Reference proteome</keyword>
<proteinExistence type="predicted"/>
<dbReference type="Proteomes" id="UP001296873">
    <property type="component" value="Unassembled WGS sequence"/>
</dbReference>
<gene>
    <name evidence="1" type="ORF">CKO28_15880</name>
</gene>